<feature type="region of interest" description="Disordered" evidence="1">
    <location>
        <begin position="338"/>
        <end position="380"/>
    </location>
</feature>
<dbReference type="Proteomes" id="UP001197093">
    <property type="component" value="Unassembled WGS sequence"/>
</dbReference>
<reference evidence="2" key="1">
    <citation type="submission" date="2023-02" db="EMBL/GenBank/DDBJ databases">
        <authorList>
            <person name="Palmer J.M."/>
        </authorList>
    </citation>
    <scope>NUCLEOTIDE SEQUENCE</scope>
    <source>
        <strain evidence="2">FW57</strain>
    </source>
</reference>
<evidence type="ECO:0008006" key="4">
    <source>
        <dbReference type="Google" id="ProtNLM"/>
    </source>
</evidence>
<feature type="compositionally biased region" description="Low complexity" evidence="1">
    <location>
        <begin position="493"/>
        <end position="504"/>
    </location>
</feature>
<dbReference type="AlphaFoldDB" id="A0AAD4EMM6"/>
<organism evidence="2 3">
    <name type="scientific">Staphylotrichum longicolle</name>
    <dbReference type="NCBI Taxonomy" id="669026"/>
    <lineage>
        <taxon>Eukaryota</taxon>
        <taxon>Fungi</taxon>
        <taxon>Dikarya</taxon>
        <taxon>Ascomycota</taxon>
        <taxon>Pezizomycotina</taxon>
        <taxon>Sordariomycetes</taxon>
        <taxon>Sordariomycetidae</taxon>
        <taxon>Sordariales</taxon>
        <taxon>Chaetomiaceae</taxon>
        <taxon>Staphylotrichum</taxon>
    </lineage>
</organism>
<feature type="compositionally biased region" description="Polar residues" evidence="1">
    <location>
        <begin position="481"/>
        <end position="492"/>
    </location>
</feature>
<evidence type="ECO:0000256" key="1">
    <source>
        <dbReference type="SAM" id="MobiDB-lite"/>
    </source>
</evidence>
<keyword evidence="3" id="KW-1185">Reference proteome</keyword>
<comment type="caution">
    <text evidence="2">The sequence shown here is derived from an EMBL/GenBank/DDBJ whole genome shotgun (WGS) entry which is preliminary data.</text>
</comment>
<sequence length="555" mass="60440">MRYDDWDVILFPTGRDSKIPFKEFKVACHVVPDLELAHIHGASGVPVMTCFVPSLAAGSGFQISIHCWRRPDLSQFTRTYSKHTDLIKFEARILVDGRLVASTVLDREVNGPHLITSTCEFTKTGELERLRFPHFRRELLFQNHWRPGDDIGRIKIVISEGFPRDSLSAPIERVKNVVAFSFQHAPLELLESNAIAWPNPSMWCSVLNPVIPVPTYHQDDGPSSHAHSPGRKSLLLRNIKNQTLPGPAMAHTTFQNQASNSLFGAQGLQMPFLGDNIGSVDTPSFTDPFTDSAYLEWASSLVNTDPTDVWDGTSIWPTNPRTQRQSNSDTIMADYIPPNKPDPMHVSGPSLEDEPMSLKVPTNTPTGGSTDEGQHTHSVSHKAVLPSEFASTLTRSLLNQPFPLPTHHNATVSSKDSHQLLGQGSSIFMQSSTRADTTGFRKTMFGADSVDSAVPISLSTKSSCGDIGSMIASLGCGQDGSLATPSSSGHTESCSVSSGGKSSGNDNTVTKRTRNFTPASVRAIDEEDEPRRVSPHARTAGYDVVDILSDVTVGN</sequence>
<feature type="region of interest" description="Disordered" evidence="1">
    <location>
        <begin position="480"/>
        <end position="539"/>
    </location>
</feature>
<feature type="compositionally biased region" description="Polar residues" evidence="1">
    <location>
        <begin position="505"/>
        <end position="518"/>
    </location>
</feature>
<evidence type="ECO:0000313" key="2">
    <source>
        <dbReference type="EMBL" id="KAG7283962.1"/>
    </source>
</evidence>
<feature type="compositionally biased region" description="Polar residues" evidence="1">
    <location>
        <begin position="360"/>
        <end position="371"/>
    </location>
</feature>
<proteinExistence type="predicted"/>
<name>A0AAD4EMM6_9PEZI</name>
<accession>A0AAD4EMM6</accession>
<evidence type="ECO:0000313" key="3">
    <source>
        <dbReference type="Proteomes" id="UP001197093"/>
    </source>
</evidence>
<protein>
    <recommendedName>
        <fullName evidence="4">NADH dehydrogenase (Ubiquinone)-like protein</fullName>
    </recommendedName>
</protein>
<gene>
    <name evidence="2" type="ORF">NEMBOFW57_010320</name>
</gene>
<dbReference type="EMBL" id="JAHCVI010000006">
    <property type="protein sequence ID" value="KAG7283962.1"/>
    <property type="molecule type" value="Genomic_DNA"/>
</dbReference>